<evidence type="ECO:0000313" key="1">
    <source>
        <dbReference type="EMBL" id="MDF3835526.1"/>
    </source>
</evidence>
<comment type="caution">
    <text evidence="1">The sequence shown here is derived from an EMBL/GenBank/DDBJ whole genome shotgun (WGS) entry which is preliminary data.</text>
</comment>
<dbReference type="EMBL" id="JARJLM010000361">
    <property type="protein sequence ID" value="MDF3835526.1"/>
    <property type="molecule type" value="Genomic_DNA"/>
</dbReference>
<dbReference type="Proteomes" id="UP001216674">
    <property type="component" value="Unassembled WGS sequence"/>
</dbReference>
<proteinExistence type="predicted"/>
<evidence type="ECO:0000313" key="2">
    <source>
        <dbReference type="Proteomes" id="UP001216674"/>
    </source>
</evidence>
<gene>
    <name evidence="1" type="ORF">P3W85_21600</name>
</gene>
<protein>
    <recommendedName>
        <fullName evidence="3">Lipoprotein</fullName>
    </recommendedName>
</protein>
<name>A0ABT6AUY1_9BURK</name>
<evidence type="ECO:0008006" key="3">
    <source>
        <dbReference type="Google" id="ProtNLM"/>
    </source>
</evidence>
<sequence length="133" mass="14644">MNTFYKLLPILLASCQFSYPIEFNDSAQAYTPRLRQRDAPPSGTDFSGLGVEREGNEKAAIADDVRRVHSLPVLDAYAYVQLPKFAKLPDSSRLDAIENSPNYADGAFKNLTPTPMLTGDSSFAHVLLSNVFS</sequence>
<organism evidence="1 2">
    <name type="scientific">Cupriavidus basilensis</name>
    <dbReference type="NCBI Taxonomy" id="68895"/>
    <lineage>
        <taxon>Bacteria</taxon>
        <taxon>Pseudomonadati</taxon>
        <taxon>Pseudomonadota</taxon>
        <taxon>Betaproteobacteria</taxon>
        <taxon>Burkholderiales</taxon>
        <taxon>Burkholderiaceae</taxon>
        <taxon>Cupriavidus</taxon>
    </lineage>
</organism>
<reference evidence="1 2" key="1">
    <citation type="submission" date="2023-03" db="EMBL/GenBank/DDBJ databases">
        <title>Draft assemblies of triclosan tolerant bacteria isolated from returned activated sludge.</title>
        <authorList>
            <person name="Van Hamelsveld S."/>
        </authorList>
    </citation>
    <scope>NUCLEOTIDE SEQUENCE [LARGE SCALE GENOMIC DNA]</scope>
    <source>
        <strain evidence="1 2">GW210010_S58</strain>
    </source>
</reference>
<dbReference type="RefSeq" id="WP_276266278.1">
    <property type="nucleotide sequence ID" value="NZ_JARJLM010000361.1"/>
</dbReference>
<keyword evidence="2" id="KW-1185">Reference proteome</keyword>
<accession>A0ABT6AUY1</accession>